<protein>
    <recommendedName>
        <fullName evidence="3">Core-binding (CB) domain-containing protein</fullName>
    </recommendedName>
</protein>
<dbReference type="RefSeq" id="WP_147232829.1">
    <property type="nucleotide sequence ID" value="NZ_QOCE01000013.1"/>
</dbReference>
<reference evidence="1 2" key="1">
    <citation type="submission" date="2018-07" db="EMBL/GenBank/DDBJ databases">
        <title>Modular assembly of carbohydrate-degrading microbial communities in the ocean.</title>
        <authorList>
            <person name="Enke T.N."/>
            <person name="Datta M.S."/>
            <person name="Schwartzman J.A."/>
            <person name="Cermak N."/>
            <person name="Schmitz D.A."/>
            <person name="Barrere J."/>
            <person name="Cordero O.X."/>
        </authorList>
    </citation>
    <scope>NUCLEOTIDE SEQUENCE [LARGE SCALE GENOMIC DNA]</scope>
    <source>
        <strain evidence="1 2">C3M10</strain>
    </source>
</reference>
<sequence length="315" mass="35488">MAGAGVFCTCFAQSLHKRVFPVEKKVKGARRIGQTWHYNIRVSKRLLEAYDLCHTFPSYKGGFIRGTMRTKCPDEAERNVRAVLAELDRMVAKLNSISSRIKSFGELGEVERDRLGDELDARIAKLPHDQKQLLKGEGGVWKAGQKLKRFKTEAAFLEAGAGSEYEIKDAFGEEYDPEDRDDDEAQEHFDIKRALKKADKYEKALTAAGVIEPTANAVMGLRALMEKFCTAKGYVHSVKAKNKTRGQYEYAVRRFVEYHGDLPISELTRKHLSDFSMDFLKLPVSSRKGYPSLGILGSCSGSRPGRFSTRFNQDT</sequence>
<accession>A0A366X825</accession>
<evidence type="ECO:0000313" key="2">
    <source>
        <dbReference type="Proteomes" id="UP000252706"/>
    </source>
</evidence>
<dbReference type="OrthoDB" id="7222937at2"/>
<dbReference type="AlphaFoldDB" id="A0A366X825"/>
<proteinExistence type="predicted"/>
<gene>
    <name evidence="1" type="ORF">DS909_05585</name>
</gene>
<name>A0A366X825_9RHOB</name>
<dbReference type="Proteomes" id="UP000252706">
    <property type="component" value="Unassembled WGS sequence"/>
</dbReference>
<dbReference type="EMBL" id="QOCE01000013">
    <property type="protein sequence ID" value="RBW58437.1"/>
    <property type="molecule type" value="Genomic_DNA"/>
</dbReference>
<evidence type="ECO:0008006" key="3">
    <source>
        <dbReference type="Google" id="ProtNLM"/>
    </source>
</evidence>
<organism evidence="1 2">
    <name type="scientific">Phaeobacter gallaeciensis</name>
    <dbReference type="NCBI Taxonomy" id="60890"/>
    <lineage>
        <taxon>Bacteria</taxon>
        <taxon>Pseudomonadati</taxon>
        <taxon>Pseudomonadota</taxon>
        <taxon>Alphaproteobacteria</taxon>
        <taxon>Rhodobacterales</taxon>
        <taxon>Roseobacteraceae</taxon>
        <taxon>Phaeobacter</taxon>
    </lineage>
</organism>
<comment type="caution">
    <text evidence="1">The sequence shown here is derived from an EMBL/GenBank/DDBJ whole genome shotgun (WGS) entry which is preliminary data.</text>
</comment>
<evidence type="ECO:0000313" key="1">
    <source>
        <dbReference type="EMBL" id="RBW58437.1"/>
    </source>
</evidence>